<dbReference type="GO" id="GO:0004252">
    <property type="term" value="F:serine-type endopeptidase activity"/>
    <property type="evidence" value="ECO:0007669"/>
    <property type="project" value="TreeGrafter"/>
</dbReference>
<feature type="transmembrane region" description="Helical" evidence="9">
    <location>
        <begin position="49"/>
        <end position="67"/>
    </location>
</feature>
<keyword evidence="7" id="KW-0325">Glycoprotein</keyword>
<keyword evidence="6" id="KW-0865">Zymogen</keyword>
<evidence type="ECO:0000256" key="6">
    <source>
        <dbReference type="ARBA" id="ARBA00023145"/>
    </source>
</evidence>
<dbReference type="GO" id="GO:0016486">
    <property type="term" value="P:peptide hormone processing"/>
    <property type="evidence" value="ECO:0007669"/>
    <property type="project" value="TreeGrafter"/>
</dbReference>
<keyword evidence="1" id="KW-0645">Protease</keyword>
<evidence type="ECO:0000256" key="9">
    <source>
        <dbReference type="SAM" id="Phobius"/>
    </source>
</evidence>
<organism evidence="11 12">
    <name type="scientific">Plectus sambesii</name>
    <dbReference type="NCBI Taxonomy" id="2011161"/>
    <lineage>
        <taxon>Eukaryota</taxon>
        <taxon>Metazoa</taxon>
        <taxon>Ecdysozoa</taxon>
        <taxon>Nematoda</taxon>
        <taxon>Chromadorea</taxon>
        <taxon>Plectida</taxon>
        <taxon>Plectina</taxon>
        <taxon>Plectoidea</taxon>
        <taxon>Plectidae</taxon>
        <taxon>Plectus</taxon>
    </lineage>
</organism>
<evidence type="ECO:0000313" key="11">
    <source>
        <dbReference type="Proteomes" id="UP000887566"/>
    </source>
</evidence>
<evidence type="ECO:0000313" key="12">
    <source>
        <dbReference type="WBParaSite" id="PSAMB.scaffold4609size14081.g24732.t1"/>
    </source>
</evidence>
<name>A0A914WNS3_9BILA</name>
<evidence type="ECO:0000256" key="2">
    <source>
        <dbReference type="ARBA" id="ARBA00022685"/>
    </source>
</evidence>
<reference evidence="12" key="1">
    <citation type="submission" date="2022-11" db="UniProtKB">
        <authorList>
            <consortium name="WormBaseParasite"/>
        </authorList>
    </citation>
    <scope>IDENTIFICATION</scope>
</reference>
<keyword evidence="11" id="KW-1185">Reference proteome</keyword>
<dbReference type="Gene3D" id="3.30.70.850">
    <property type="entry name" value="Peptidase S8, pro-domain"/>
    <property type="match status" value="1"/>
</dbReference>
<dbReference type="SUPFAM" id="SSF54897">
    <property type="entry name" value="Protease propeptides/inhibitors"/>
    <property type="match status" value="1"/>
</dbReference>
<sequence>MASDGMDASLPSCPVRCVRIPSHRKTRRRHNSGSSSGRSLTLSHPRSSLIYSLMVSSLMLMIAMCLLSSKAYTNQWALEIAGGDEKAANEMAAKYGFKNLGRIIPGENFFLFESFAVRPRTRRRTRSAQTASISREYSVQWLQQQVAKRRVKRGYNAMRRRQTETDFPEHIGDSNSVLDTKWLVRPPMVKNKSDQPPVVNLSGPYNPNDPLWSDMWYLDHIAMRDYDIA</sequence>
<keyword evidence="9" id="KW-0812">Transmembrane</keyword>
<feature type="compositionally biased region" description="Low complexity" evidence="8">
    <location>
        <begin position="32"/>
        <end position="42"/>
    </location>
</feature>
<dbReference type="Pfam" id="PF16470">
    <property type="entry name" value="S8_pro-domain"/>
    <property type="match status" value="1"/>
</dbReference>
<keyword evidence="9" id="KW-0472">Membrane</keyword>
<proteinExistence type="predicted"/>
<dbReference type="InterPro" id="IPR038466">
    <property type="entry name" value="S8_pro-domain_sf"/>
</dbReference>
<dbReference type="WBParaSite" id="PSAMB.scaffold4609size14081.g24732.t1">
    <property type="protein sequence ID" value="PSAMB.scaffold4609size14081.g24732.t1"/>
    <property type="gene ID" value="PSAMB.scaffold4609size14081.g24732"/>
</dbReference>
<dbReference type="GO" id="GO:0000139">
    <property type="term" value="C:Golgi membrane"/>
    <property type="evidence" value="ECO:0007669"/>
    <property type="project" value="TreeGrafter"/>
</dbReference>
<feature type="compositionally biased region" description="Basic residues" evidence="8">
    <location>
        <begin position="21"/>
        <end position="31"/>
    </location>
</feature>
<evidence type="ECO:0000256" key="3">
    <source>
        <dbReference type="ARBA" id="ARBA00022729"/>
    </source>
</evidence>
<evidence type="ECO:0000256" key="5">
    <source>
        <dbReference type="ARBA" id="ARBA00022825"/>
    </source>
</evidence>
<dbReference type="GO" id="GO:0005802">
    <property type="term" value="C:trans-Golgi network"/>
    <property type="evidence" value="ECO:0007669"/>
    <property type="project" value="TreeGrafter"/>
</dbReference>
<keyword evidence="9" id="KW-1133">Transmembrane helix</keyword>
<feature type="region of interest" description="Disordered" evidence="8">
    <location>
        <begin position="21"/>
        <end position="42"/>
    </location>
</feature>
<dbReference type="FunFam" id="3.30.70.850:FF:000001">
    <property type="entry name" value="Proprotein convertase subtilisin/kexin type 5"/>
    <property type="match status" value="1"/>
</dbReference>
<keyword evidence="2" id="KW-0165">Cleavage on pair of basic residues</keyword>
<dbReference type="PANTHER" id="PTHR42884">
    <property type="entry name" value="PROPROTEIN CONVERTASE SUBTILISIN/KEXIN-RELATED"/>
    <property type="match status" value="1"/>
</dbReference>
<protein>
    <submittedName>
        <fullName evidence="12">Peptidase S8 pro-domain domain-containing protein</fullName>
    </submittedName>
</protein>
<keyword evidence="4" id="KW-0378">Hydrolase</keyword>
<keyword evidence="5" id="KW-0720">Serine protease</keyword>
<accession>A0A914WNS3</accession>
<dbReference type="AlphaFoldDB" id="A0A914WNS3"/>
<evidence type="ECO:0000259" key="10">
    <source>
        <dbReference type="Pfam" id="PF16470"/>
    </source>
</evidence>
<evidence type="ECO:0000256" key="7">
    <source>
        <dbReference type="ARBA" id="ARBA00023180"/>
    </source>
</evidence>
<keyword evidence="3" id="KW-0732">Signal</keyword>
<evidence type="ECO:0000256" key="4">
    <source>
        <dbReference type="ARBA" id="ARBA00022801"/>
    </source>
</evidence>
<feature type="domain" description="Peptidase S8 pro-domain" evidence="10">
    <location>
        <begin position="75"/>
        <end position="153"/>
    </location>
</feature>
<evidence type="ECO:0000256" key="8">
    <source>
        <dbReference type="SAM" id="MobiDB-lite"/>
    </source>
</evidence>
<dbReference type="PANTHER" id="PTHR42884:SF3">
    <property type="entry name" value="FURIN-LIKE PROTEASE 1, ISOFORMS 1_1-X_2"/>
    <property type="match status" value="1"/>
</dbReference>
<evidence type="ECO:0000256" key="1">
    <source>
        <dbReference type="ARBA" id="ARBA00022670"/>
    </source>
</evidence>
<dbReference type="InterPro" id="IPR032815">
    <property type="entry name" value="S8_pro-domain"/>
</dbReference>
<dbReference type="Proteomes" id="UP000887566">
    <property type="component" value="Unplaced"/>
</dbReference>